<gene>
    <name evidence="3" type="ORF">DFQ15_101139</name>
</gene>
<dbReference type="Pfam" id="PF19263">
    <property type="entry name" value="DUF5906"/>
    <property type="match status" value="1"/>
</dbReference>
<dbReference type="AlphaFoldDB" id="A0A318SQW2"/>
<sequence>MADAPDSGLPGAPVDQPPQSPAEGTAIGAIGASAPPDNVLSFESAVRGQGGAVSSQSLAVSSSSLVSLPPPPSPKKGARAQVSGEGAIDAKKKADAKHKPGKPEPTIDWGKFNYLLENFALIYGTDQVWDGVKRLTMKIGNMAHAHGADMVRMWKASERRRTVMQEDMVFDPTETCDLTKCINLYNGFAMEPDETEQADVEVMLELLRHLCGNCSNEGVSIDQVMHWVLCWLAYPLQRPGAKLKTALIFHGPQGTGKNLFFDAVRVIYGNYGVMVGQNELEEKYNSWLSAKLMVIGNEVVTRQELYHNKNKLKWVITEETIPIRAMHLDVRWERNHANVAFLSNEQQPLVLEEGDRRYLVVYTPSAEDGNLYARVAAFLKCGGSAKLLHFLLQYDIGDFGEHTKPLMTAAKADLIELSLRPSERFMSEWVGGFLPLPMRVCSAEQLYRAFRRWCDQAGERFPPPRAQFTRMAERWVFERIERDADGKRKEPKLTYKVVQLKDESVKSGRTATRCWLPRGTGPRDGVTEGAWAAEAVADFEQPLRTFCRSHFEDSGPAPVTPDA</sequence>
<feature type="region of interest" description="Disordered" evidence="1">
    <location>
        <begin position="1"/>
        <end position="33"/>
    </location>
</feature>
<evidence type="ECO:0000259" key="2">
    <source>
        <dbReference type="Pfam" id="PF19263"/>
    </source>
</evidence>
<organism evidence="3 4">
    <name type="scientific">Xylophilus ampelinus</name>
    <dbReference type="NCBI Taxonomy" id="54067"/>
    <lineage>
        <taxon>Bacteria</taxon>
        <taxon>Pseudomonadati</taxon>
        <taxon>Pseudomonadota</taxon>
        <taxon>Betaproteobacteria</taxon>
        <taxon>Burkholderiales</taxon>
        <taxon>Xylophilus</taxon>
    </lineage>
</organism>
<keyword evidence="4" id="KW-1185">Reference proteome</keyword>
<feature type="domain" description="NrS-1 polymerase-like helicase" evidence="2">
    <location>
        <begin position="249"/>
        <end position="357"/>
    </location>
</feature>
<comment type="caution">
    <text evidence="3">The sequence shown here is derived from an EMBL/GenBank/DDBJ whole genome shotgun (WGS) entry which is preliminary data.</text>
</comment>
<dbReference type="Gene3D" id="3.40.50.300">
    <property type="entry name" value="P-loop containing nucleotide triphosphate hydrolases"/>
    <property type="match status" value="1"/>
</dbReference>
<feature type="compositionally biased region" description="Basic and acidic residues" evidence="1">
    <location>
        <begin position="88"/>
        <end position="102"/>
    </location>
</feature>
<proteinExistence type="predicted"/>
<dbReference type="InterPro" id="IPR027417">
    <property type="entry name" value="P-loop_NTPase"/>
</dbReference>
<evidence type="ECO:0000313" key="3">
    <source>
        <dbReference type="EMBL" id="PYE79819.1"/>
    </source>
</evidence>
<dbReference type="Proteomes" id="UP000247540">
    <property type="component" value="Unassembled WGS sequence"/>
</dbReference>
<dbReference type="RefSeq" id="WP_146228606.1">
    <property type="nucleotide sequence ID" value="NZ_JAMOFZ010000002.1"/>
</dbReference>
<reference evidence="3 4" key="1">
    <citation type="submission" date="2018-06" db="EMBL/GenBank/DDBJ databases">
        <title>Genomic Encyclopedia of Type Strains, Phase III (KMG-III): the genomes of soil and plant-associated and newly described type strains.</title>
        <authorList>
            <person name="Whitman W."/>
        </authorList>
    </citation>
    <scope>NUCLEOTIDE SEQUENCE [LARGE SCALE GENOMIC DNA]</scope>
    <source>
        <strain evidence="3 4">CECT 7646</strain>
    </source>
</reference>
<feature type="region of interest" description="Disordered" evidence="1">
    <location>
        <begin position="59"/>
        <end position="104"/>
    </location>
</feature>
<accession>A0A318SQW2</accession>
<dbReference type="OrthoDB" id="110640at2"/>
<dbReference type="SUPFAM" id="SSF52540">
    <property type="entry name" value="P-loop containing nucleoside triphosphate hydrolases"/>
    <property type="match status" value="1"/>
</dbReference>
<dbReference type="EMBL" id="QJTC01000001">
    <property type="protein sequence ID" value="PYE79819.1"/>
    <property type="molecule type" value="Genomic_DNA"/>
</dbReference>
<name>A0A318SQW2_9BURK</name>
<evidence type="ECO:0000256" key="1">
    <source>
        <dbReference type="SAM" id="MobiDB-lite"/>
    </source>
</evidence>
<protein>
    <recommendedName>
        <fullName evidence="2">NrS-1 polymerase-like helicase domain-containing protein</fullName>
    </recommendedName>
</protein>
<dbReference type="InterPro" id="IPR045455">
    <property type="entry name" value="NrS-1_pol-like_helicase"/>
</dbReference>
<evidence type="ECO:0000313" key="4">
    <source>
        <dbReference type="Proteomes" id="UP000247540"/>
    </source>
</evidence>